<dbReference type="GO" id="GO:0003824">
    <property type="term" value="F:catalytic activity"/>
    <property type="evidence" value="ECO:0007669"/>
    <property type="project" value="InterPro"/>
</dbReference>
<dbReference type="Pfam" id="PF03473">
    <property type="entry name" value="MOSC"/>
    <property type="match status" value="1"/>
</dbReference>
<dbReference type="RefSeq" id="WP_248951732.1">
    <property type="nucleotide sequence ID" value="NZ_JAKILB010000018.1"/>
</dbReference>
<dbReference type="PROSITE" id="PS51340">
    <property type="entry name" value="MOSC"/>
    <property type="match status" value="1"/>
</dbReference>
<proteinExistence type="predicted"/>
<evidence type="ECO:0000313" key="3">
    <source>
        <dbReference type="Proteomes" id="UP001139293"/>
    </source>
</evidence>
<dbReference type="SUPFAM" id="SSF50800">
    <property type="entry name" value="PK beta-barrel domain-like"/>
    <property type="match status" value="1"/>
</dbReference>
<dbReference type="GO" id="GO:0030170">
    <property type="term" value="F:pyridoxal phosphate binding"/>
    <property type="evidence" value="ECO:0007669"/>
    <property type="project" value="InterPro"/>
</dbReference>
<sequence>MASLIGIAFKTEKRGSMQTVEQAQVTQARGVENDIFGRPGKRQVTVMSTQQWQIACNQVGKTLPWFTRRANLLIDGFSFSASDVGKQLTIGGLLLEITGETDPCKKMEQAYPGLEAALLPDWRGGVTCRVLNDANIQINDPVYLA</sequence>
<dbReference type="GO" id="GO:0030151">
    <property type="term" value="F:molybdenum ion binding"/>
    <property type="evidence" value="ECO:0007669"/>
    <property type="project" value="InterPro"/>
</dbReference>
<comment type="caution">
    <text evidence="2">The sequence shown here is derived from an EMBL/GenBank/DDBJ whole genome shotgun (WGS) entry which is preliminary data.</text>
</comment>
<dbReference type="AlphaFoldDB" id="A0A9X2CEW3"/>
<dbReference type="EMBL" id="JAKILB010000018">
    <property type="protein sequence ID" value="MCL1140748.1"/>
    <property type="molecule type" value="Genomic_DNA"/>
</dbReference>
<dbReference type="PANTHER" id="PTHR36930:SF1">
    <property type="entry name" value="MOSC DOMAIN-CONTAINING PROTEIN"/>
    <property type="match status" value="1"/>
</dbReference>
<evidence type="ECO:0000313" key="2">
    <source>
        <dbReference type="EMBL" id="MCL1140748.1"/>
    </source>
</evidence>
<feature type="domain" description="MOSC" evidence="1">
    <location>
        <begin position="18"/>
        <end position="145"/>
    </location>
</feature>
<dbReference type="Proteomes" id="UP001139293">
    <property type="component" value="Unassembled WGS sequence"/>
</dbReference>
<name>A0A9X2CEW3_9GAMM</name>
<dbReference type="InterPro" id="IPR052716">
    <property type="entry name" value="MOSC_domain"/>
</dbReference>
<dbReference type="InterPro" id="IPR011037">
    <property type="entry name" value="Pyrv_Knase-like_insert_dom_sf"/>
</dbReference>
<dbReference type="Gene3D" id="2.40.33.20">
    <property type="entry name" value="PK beta-barrel domain-like"/>
    <property type="match status" value="1"/>
</dbReference>
<evidence type="ECO:0000259" key="1">
    <source>
        <dbReference type="PROSITE" id="PS51340"/>
    </source>
</evidence>
<dbReference type="InterPro" id="IPR005302">
    <property type="entry name" value="MoCF_Sase_C"/>
</dbReference>
<organism evidence="2 3">
    <name type="scientific">Shewanella pneumatophori</name>
    <dbReference type="NCBI Taxonomy" id="314092"/>
    <lineage>
        <taxon>Bacteria</taxon>
        <taxon>Pseudomonadati</taxon>
        <taxon>Pseudomonadota</taxon>
        <taxon>Gammaproteobacteria</taxon>
        <taxon>Alteromonadales</taxon>
        <taxon>Shewanellaceae</taxon>
        <taxon>Shewanella</taxon>
    </lineage>
</organism>
<gene>
    <name evidence="2" type="ORF">L2740_19605</name>
</gene>
<reference evidence="2" key="1">
    <citation type="submission" date="2022-01" db="EMBL/GenBank/DDBJ databases">
        <title>Whole genome-based taxonomy of the Shewanellaceae.</title>
        <authorList>
            <person name="Martin-Rodriguez A.J."/>
        </authorList>
    </citation>
    <scope>NUCLEOTIDE SEQUENCE</scope>
    <source>
        <strain evidence="2">KCTC 23973</strain>
    </source>
</reference>
<keyword evidence="3" id="KW-1185">Reference proteome</keyword>
<accession>A0A9X2CEW3</accession>
<dbReference type="PANTHER" id="PTHR36930">
    <property type="entry name" value="METAL-SULFUR CLUSTER BIOSYNTHESIS PROTEINS YUAD-RELATED"/>
    <property type="match status" value="1"/>
</dbReference>
<protein>
    <submittedName>
        <fullName evidence="2">MOSC domain-containing protein</fullName>
    </submittedName>
</protein>